<comment type="caution">
    <text evidence="3">The sequence shown here is derived from an EMBL/GenBank/DDBJ whole genome shotgun (WGS) entry which is preliminary data.</text>
</comment>
<dbReference type="PANTHER" id="PTHR34473:SF2">
    <property type="entry name" value="UPF0699 TRANSMEMBRANE PROTEIN YDBT"/>
    <property type="match status" value="1"/>
</dbReference>
<evidence type="ECO:0000313" key="4">
    <source>
        <dbReference type="Proteomes" id="UP001596011"/>
    </source>
</evidence>
<keyword evidence="1" id="KW-1133">Transmembrane helix</keyword>
<protein>
    <submittedName>
        <fullName evidence="3">PH domain-containing protein</fullName>
    </submittedName>
</protein>
<evidence type="ECO:0000259" key="2">
    <source>
        <dbReference type="Pfam" id="PF03703"/>
    </source>
</evidence>
<evidence type="ECO:0000313" key="3">
    <source>
        <dbReference type="EMBL" id="MFC4630891.1"/>
    </source>
</evidence>
<gene>
    <name evidence="3" type="ORF">ACFO6V_21775</name>
</gene>
<accession>A0ABV9HMM8</accession>
<dbReference type="Proteomes" id="UP001596011">
    <property type="component" value="Unassembled WGS sequence"/>
</dbReference>
<keyword evidence="4" id="KW-1185">Reference proteome</keyword>
<dbReference type="EMBL" id="JBHSFI010000007">
    <property type="protein sequence ID" value="MFC4630891.1"/>
    <property type="molecule type" value="Genomic_DNA"/>
</dbReference>
<feature type="transmembrane region" description="Helical" evidence="1">
    <location>
        <begin position="389"/>
        <end position="406"/>
    </location>
</feature>
<name>A0ABV9HMM8_9MICO</name>
<reference evidence="4" key="1">
    <citation type="journal article" date="2019" name="Int. J. Syst. Evol. Microbiol.">
        <title>The Global Catalogue of Microorganisms (GCM) 10K type strain sequencing project: providing services to taxonomists for standard genome sequencing and annotation.</title>
        <authorList>
            <consortium name="The Broad Institute Genomics Platform"/>
            <consortium name="The Broad Institute Genome Sequencing Center for Infectious Disease"/>
            <person name="Wu L."/>
            <person name="Ma J."/>
        </authorList>
    </citation>
    <scope>NUCLEOTIDE SEQUENCE [LARGE SCALE GENOMIC DNA]</scope>
    <source>
        <strain evidence="4">CCUG 42722</strain>
    </source>
</reference>
<feature type="transmembrane region" description="Helical" evidence="1">
    <location>
        <begin position="180"/>
        <end position="202"/>
    </location>
</feature>
<feature type="transmembrane region" description="Helical" evidence="1">
    <location>
        <begin position="364"/>
        <end position="383"/>
    </location>
</feature>
<sequence>MADDPAWERLDRRAFLAGGVYTALPTAGAALITGYWLAVGSTVGTALAWVLPAFVVITAAGAASGEWMWRVTSYRVDADRFHVHTGTIWRKRLALRRERIRSVDLTADPVLRVLGAVTVRVGTGEKAGAEGTVTLWPVRRASAEALRATLLAHAARPDADGGADPADGSLARFDRGWIRFAPLSFLTPALGAAAGGGTLQVAEWFGMQQRVFDVVGSWFGLAPVLLVALVLGVALLLVGGVATLALWVETWWNHTLDRQADGTLQVRRGLLTTRSITLEESRLRGLEVVEPLAARLAGGARVDAVATGLTTDDEDKTESRTLLPTAPKELADQVAAKVLREPAPPTSAPLTAHPEAARGRRLRWALGTVLVTEAIVLALGALLTPVLLHVAWISALVLFPVAVVLANDAYRALGHTFTGAYPAGYLVARSGTVRRATVALQRRGIVGWTVRQSWFQRRAGLVTVVATTAAGTGAYAVRDAAEADGLALADAAVPGLLRPFLIGADAEPEVTPLS</sequence>
<feature type="transmembrane region" description="Helical" evidence="1">
    <location>
        <begin position="14"/>
        <end position="37"/>
    </location>
</feature>
<evidence type="ECO:0000256" key="1">
    <source>
        <dbReference type="SAM" id="Phobius"/>
    </source>
</evidence>
<feature type="domain" description="YdbS-like PH" evidence="2">
    <location>
        <begin position="426"/>
        <end position="486"/>
    </location>
</feature>
<dbReference type="InterPro" id="IPR014529">
    <property type="entry name" value="UCP026631"/>
</dbReference>
<feature type="transmembrane region" description="Helical" evidence="1">
    <location>
        <begin position="222"/>
        <end position="248"/>
    </location>
</feature>
<dbReference type="PIRSF" id="PIRSF026631">
    <property type="entry name" value="UCP026631"/>
    <property type="match status" value="1"/>
</dbReference>
<feature type="domain" description="YdbS-like PH" evidence="2">
    <location>
        <begin position="69"/>
        <end position="148"/>
    </location>
</feature>
<organism evidence="3 4">
    <name type="scientific">Promicromonospora alba</name>
    <dbReference type="NCBI Taxonomy" id="1616110"/>
    <lineage>
        <taxon>Bacteria</taxon>
        <taxon>Bacillati</taxon>
        <taxon>Actinomycetota</taxon>
        <taxon>Actinomycetes</taxon>
        <taxon>Micrococcales</taxon>
        <taxon>Promicromonosporaceae</taxon>
        <taxon>Promicromonospora</taxon>
    </lineage>
</organism>
<dbReference type="Pfam" id="PF03703">
    <property type="entry name" value="bPH_2"/>
    <property type="match status" value="2"/>
</dbReference>
<proteinExistence type="predicted"/>
<dbReference type="InterPro" id="IPR005182">
    <property type="entry name" value="YdbS-like_PH"/>
</dbReference>
<dbReference type="RefSeq" id="WP_377139307.1">
    <property type="nucleotide sequence ID" value="NZ_JBHSFI010000007.1"/>
</dbReference>
<keyword evidence="1" id="KW-0812">Transmembrane</keyword>
<feature type="transmembrane region" description="Helical" evidence="1">
    <location>
        <begin position="43"/>
        <end position="65"/>
    </location>
</feature>
<dbReference type="PANTHER" id="PTHR34473">
    <property type="entry name" value="UPF0699 TRANSMEMBRANE PROTEIN YDBS"/>
    <property type="match status" value="1"/>
</dbReference>
<keyword evidence="1" id="KW-0472">Membrane</keyword>